<dbReference type="EMBL" id="MU268088">
    <property type="protein sequence ID" value="KAH7905990.1"/>
    <property type="molecule type" value="Genomic_DNA"/>
</dbReference>
<proteinExistence type="predicted"/>
<keyword evidence="2" id="KW-1185">Reference proteome</keyword>
<evidence type="ECO:0000313" key="1">
    <source>
        <dbReference type="EMBL" id="KAH7905990.1"/>
    </source>
</evidence>
<reference evidence="1" key="1">
    <citation type="journal article" date="2021" name="New Phytol.">
        <title>Evolutionary innovations through gain and loss of genes in the ectomycorrhizal Boletales.</title>
        <authorList>
            <person name="Wu G."/>
            <person name="Miyauchi S."/>
            <person name="Morin E."/>
            <person name="Kuo A."/>
            <person name="Drula E."/>
            <person name="Varga T."/>
            <person name="Kohler A."/>
            <person name="Feng B."/>
            <person name="Cao Y."/>
            <person name="Lipzen A."/>
            <person name="Daum C."/>
            <person name="Hundley H."/>
            <person name="Pangilinan J."/>
            <person name="Johnson J."/>
            <person name="Barry K."/>
            <person name="LaButti K."/>
            <person name="Ng V."/>
            <person name="Ahrendt S."/>
            <person name="Min B."/>
            <person name="Choi I.G."/>
            <person name="Park H."/>
            <person name="Plett J.M."/>
            <person name="Magnuson J."/>
            <person name="Spatafora J.W."/>
            <person name="Nagy L.G."/>
            <person name="Henrissat B."/>
            <person name="Grigoriev I.V."/>
            <person name="Yang Z.L."/>
            <person name="Xu J."/>
            <person name="Martin F.M."/>
        </authorList>
    </citation>
    <scope>NUCLEOTIDE SEQUENCE</scope>
    <source>
        <strain evidence="1">ATCC 28755</strain>
    </source>
</reference>
<dbReference type="Proteomes" id="UP000790377">
    <property type="component" value="Unassembled WGS sequence"/>
</dbReference>
<evidence type="ECO:0000313" key="2">
    <source>
        <dbReference type="Proteomes" id="UP000790377"/>
    </source>
</evidence>
<name>A0ACB7ZY83_9AGAM</name>
<feature type="non-terminal residue" evidence="1">
    <location>
        <position position="202"/>
    </location>
</feature>
<gene>
    <name evidence="1" type="ORF">BJ138DRAFT_1016916</name>
</gene>
<comment type="caution">
    <text evidence="1">The sequence shown here is derived from an EMBL/GenBank/DDBJ whole genome shotgun (WGS) entry which is preliminary data.</text>
</comment>
<organism evidence="1 2">
    <name type="scientific">Hygrophoropsis aurantiaca</name>
    <dbReference type="NCBI Taxonomy" id="72124"/>
    <lineage>
        <taxon>Eukaryota</taxon>
        <taxon>Fungi</taxon>
        <taxon>Dikarya</taxon>
        <taxon>Basidiomycota</taxon>
        <taxon>Agaricomycotina</taxon>
        <taxon>Agaricomycetes</taxon>
        <taxon>Agaricomycetidae</taxon>
        <taxon>Boletales</taxon>
        <taxon>Coniophorineae</taxon>
        <taxon>Hygrophoropsidaceae</taxon>
        <taxon>Hygrophoropsis</taxon>
    </lineage>
</organism>
<accession>A0ACB7ZY83</accession>
<sequence>MSGITRLLRSSASDEICDSPGPVLDPNCDMVCLKCCETLEKGKTPTLALANGLWIGEVPSELKGLSYVEKLLIARVRHNRCIVRVSSSGMHKMIANAISFKHPSEKIYQALPPPIEEMEEVLAVVFTGPCAPTEDDFKRTPLLVRRSKVARALEWLKLNHVDYHKLDISYEELDRYPENGPPVSVEYRHTETNKRPEATSVH</sequence>
<protein>
    <submittedName>
        <fullName evidence="1">Uncharacterized protein</fullName>
    </submittedName>
</protein>